<feature type="region of interest" description="Disordered" evidence="1">
    <location>
        <begin position="371"/>
        <end position="395"/>
    </location>
</feature>
<dbReference type="InterPro" id="IPR000719">
    <property type="entry name" value="Prot_kinase_dom"/>
</dbReference>
<feature type="domain" description="Protein kinase" evidence="2">
    <location>
        <begin position="50"/>
        <end position="349"/>
    </location>
</feature>
<evidence type="ECO:0000259" key="2">
    <source>
        <dbReference type="PROSITE" id="PS50011"/>
    </source>
</evidence>
<name>A0A8H5B293_9AGAR</name>
<dbReference type="EMBL" id="JAACJJ010000043">
    <property type="protein sequence ID" value="KAF5315016.1"/>
    <property type="molecule type" value="Genomic_DNA"/>
</dbReference>
<gene>
    <name evidence="3" type="ORF">D9619_007423</name>
</gene>
<organism evidence="3 4">
    <name type="scientific">Psilocybe cf. subviscida</name>
    <dbReference type="NCBI Taxonomy" id="2480587"/>
    <lineage>
        <taxon>Eukaryota</taxon>
        <taxon>Fungi</taxon>
        <taxon>Dikarya</taxon>
        <taxon>Basidiomycota</taxon>
        <taxon>Agaricomycotina</taxon>
        <taxon>Agaricomycetes</taxon>
        <taxon>Agaricomycetidae</taxon>
        <taxon>Agaricales</taxon>
        <taxon>Agaricineae</taxon>
        <taxon>Strophariaceae</taxon>
        <taxon>Psilocybe</taxon>
    </lineage>
</organism>
<dbReference type="GO" id="GO:0005524">
    <property type="term" value="F:ATP binding"/>
    <property type="evidence" value="ECO:0007669"/>
    <property type="project" value="InterPro"/>
</dbReference>
<dbReference type="Proteomes" id="UP000567179">
    <property type="component" value="Unassembled WGS sequence"/>
</dbReference>
<evidence type="ECO:0000313" key="3">
    <source>
        <dbReference type="EMBL" id="KAF5315016.1"/>
    </source>
</evidence>
<keyword evidence="4" id="KW-1185">Reference proteome</keyword>
<comment type="caution">
    <text evidence="3">The sequence shown here is derived from an EMBL/GenBank/DDBJ whole genome shotgun (WGS) entry which is preliminary data.</text>
</comment>
<protein>
    <recommendedName>
        <fullName evidence="2">Protein kinase domain-containing protein</fullName>
    </recommendedName>
</protein>
<feature type="compositionally biased region" description="Basic and acidic residues" evidence="1">
    <location>
        <begin position="571"/>
        <end position="596"/>
    </location>
</feature>
<accession>A0A8H5B293</accession>
<reference evidence="3 4" key="1">
    <citation type="journal article" date="2020" name="ISME J.">
        <title>Uncovering the hidden diversity of litter-decomposition mechanisms in mushroom-forming fungi.</title>
        <authorList>
            <person name="Floudas D."/>
            <person name="Bentzer J."/>
            <person name="Ahren D."/>
            <person name="Johansson T."/>
            <person name="Persson P."/>
            <person name="Tunlid A."/>
        </authorList>
    </citation>
    <scope>NUCLEOTIDE SEQUENCE [LARGE SCALE GENOMIC DNA]</scope>
    <source>
        <strain evidence="3 4">CBS 101986</strain>
    </source>
</reference>
<dbReference type="PROSITE" id="PS50011">
    <property type="entry name" value="PROTEIN_KINASE_DOM"/>
    <property type="match status" value="1"/>
</dbReference>
<feature type="compositionally biased region" description="Polar residues" evidence="1">
    <location>
        <begin position="371"/>
        <end position="382"/>
    </location>
</feature>
<dbReference type="SUPFAM" id="SSF56112">
    <property type="entry name" value="Protein kinase-like (PK-like)"/>
    <property type="match status" value="1"/>
</dbReference>
<dbReference type="AlphaFoldDB" id="A0A8H5B293"/>
<dbReference type="InterPro" id="IPR011009">
    <property type="entry name" value="Kinase-like_dom_sf"/>
</dbReference>
<evidence type="ECO:0000313" key="4">
    <source>
        <dbReference type="Proteomes" id="UP000567179"/>
    </source>
</evidence>
<dbReference type="Gene3D" id="1.10.510.10">
    <property type="entry name" value="Transferase(Phosphotransferase) domain 1"/>
    <property type="match status" value="1"/>
</dbReference>
<dbReference type="GO" id="GO:0004672">
    <property type="term" value="F:protein kinase activity"/>
    <property type="evidence" value="ECO:0007669"/>
    <property type="project" value="InterPro"/>
</dbReference>
<sequence>MGILQSRPPGYYSEKYLSSGELQWLKLQPFLLQRGYQLRPRFQPDWTPSWKRWGNFGRRSELSSEDALKVTGHEDLIDAIRLSDGKKVVIKIVRTERLELRLLLLLNGPNLRQHPDNKTVEVLDVLLRPDTDETALVVMPKLMNFALIPFQFVEEVTDAFSQLLAGLSFYHLCDIAHMDACFSNLMLDSTGIAPKGFHFARNILSEKGDFDEPMPYLTRRAVAPVKYYFIDVGISRFFMPHCEDRSFYGSWGQDRTVPEFENEDKPHDPFKVDVYQLGSVFKRITTNYEGLEFLQPLVERMTSHDPSSRPTAQEASRLLADFVSSLSEDDLSRRIWYKAATIDLRHRIASNNESPSELLWSTTARPTPFCTMSSRHPSSAPAQFSVAPDTSGYTDSDVPTTLKAVRLLIEKTMLDVYNLPEGAPNRATVLEDAIRLKESLDKAESKMIKLWGVIKLRENRKDITELEASRDALEGSVFASTTEFMRLQAEVTEETNDQVVDIRDTHRRTHSFDRYIDDFNESLDLRMAISRRNINNPGPGPGQIQSPLIGNLYLDITNELAAERNAAARQAKLDQQKRDRERQEEERNRREWEERALQASRITVQPITLEDLDLPLNK</sequence>
<proteinExistence type="predicted"/>
<feature type="region of interest" description="Disordered" evidence="1">
    <location>
        <begin position="567"/>
        <end position="597"/>
    </location>
</feature>
<dbReference type="OrthoDB" id="5987198at2759"/>
<evidence type="ECO:0000256" key="1">
    <source>
        <dbReference type="SAM" id="MobiDB-lite"/>
    </source>
</evidence>